<dbReference type="Pfam" id="PF00235">
    <property type="entry name" value="Profilin"/>
    <property type="match status" value="1"/>
</dbReference>
<accession>M8AP14</accession>
<keyword evidence="4" id="KW-0963">Cytoplasm</keyword>
<evidence type="ECO:0000256" key="7">
    <source>
        <dbReference type="ARBA" id="ARBA00023203"/>
    </source>
</evidence>
<evidence type="ECO:0000256" key="3">
    <source>
        <dbReference type="ARBA" id="ARBA00011583"/>
    </source>
</evidence>
<dbReference type="InterPro" id="IPR005455">
    <property type="entry name" value="PFN_euk"/>
</dbReference>
<dbReference type="InterPro" id="IPR036140">
    <property type="entry name" value="PFN_sf"/>
</dbReference>
<dbReference type="InterPro" id="IPR048278">
    <property type="entry name" value="PFN"/>
</dbReference>
<evidence type="ECO:0000256" key="6">
    <source>
        <dbReference type="ARBA" id="ARBA00023157"/>
    </source>
</evidence>
<evidence type="ECO:0000313" key="10">
    <source>
        <dbReference type="EMBL" id="EMS66850.1"/>
    </source>
</evidence>
<dbReference type="eggNOG" id="KOG1755">
    <property type="taxonomic scope" value="Eukaryota"/>
</dbReference>
<keyword evidence="8" id="KW-0206">Cytoskeleton</keyword>
<evidence type="ECO:0000256" key="8">
    <source>
        <dbReference type="ARBA" id="ARBA00023212"/>
    </source>
</evidence>
<evidence type="ECO:0000256" key="1">
    <source>
        <dbReference type="ARBA" id="ARBA00004245"/>
    </source>
</evidence>
<sequence>MAFLRQKQDPAGPNAKRNPPSSPRTLREAANARPAKMSWQTYVDEHLMCDIEGHHLASAAILGHDGTVWAQSADFPQFAPAEITAIMKDFDEPGHLAPTGMFVAGAKYMVIQGEPGAVIRGKKGAGGITIKKTGQALVVGAYEEPMTPGQCNMVVERLGDYLVEQGM</sequence>
<dbReference type="EMBL" id="KD026247">
    <property type="protein sequence ID" value="EMS66850.1"/>
    <property type="molecule type" value="Genomic_DNA"/>
</dbReference>
<dbReference type="PANTHER" id="PTHR11604">
    <property type="entry name" value="PROFILIN"/>
    <property type="match status" value="1"/>
</dbReference>
<evidence type="ECO:0000256" key="9">
    <source>
        <dbReference type="RuleBase" id="RU003909"/>
    </source>
</evidence>
<comment type="similarity">
    <text evidence="2 9">Belongs to the profilin family.</text>
</comment>
<reference evidence="10" key="1">
    <citation type="journal article" date="2013" name="Nature">
        <title>Draft genome of the wheat A-genome progenitor Triticum urartu.</title>
        <authorList>
            <person name="Ling H.Q."/>
            <person name="Zhao S."/>
            <person name="Liu D."/>
            <person name="Wang J."/>
            <person name="Sun H."/>
            <person name="Zhang C."/>
            <person name="Fan H."/>
            <person name="Li D."/>
            <person name="Dong L."/>
            <person name="Tao Y."/>
            <person name="Gao C."/>
            <person name="Wu H."/>
            <person name="Li Y."/>
            <person name="Cui Y."/>
            <person name="Guo X."/>
            <person name="Zheng S."/>
            <person name="Wang B."/>
            <person name="Yu K."/>
            <person name="Liang Q."/>
            <person name="Yang W."/>
            <person name="Lou X."/>
            <person name="Chen J."/>
            <person name="Feng M."/>
            <person name="Jian J."/>
            <person name="Zhang X."/>
            <person name="Luo G."/>
            <person name="Jiang Y."/>
            <person name="Liu J."/>
            <person name="Wang Z."/>
            <person name="Sha Y."/>
            <person name="Zhang B."/>
            <person name="Wu H."/>
            <person name="Tang D."/>
            <person name="Shen Q."/>
            <person name="Xue P."/>
            <person name="Zou S."/>
            <person name="Wang X."/>
            <person name="Liu X."/>
            <person name="Wang F."/>
            <person name="Yang Y."/>
            <person name="An X."/>
            <person name="Dong Z."/>
            <person name="Zhang K."/>
            <person name="Zhang X."/>
            <person name="Luo M.C."/>
            <person name="Dvorak J."/>
            <person name="Tong Y."/>
            <person name="Wang J."/>
            <person name="Yang H."/>
            <person name="Li Z."/>
            <person name="Wang D."/>
            <person name="Zhang A."/>
            <person name="Wang J."/>
        </authorList>
    </citation>
    <scope>NUCLEOTIDE SEQUENCE</scope>
</reference>
<evidence type="ECO:0000256" key="5">
    <source>
        <dbReference type="ARBA" id="ARBA00022553"/>
    </source>
</evidence>
<dbReference type="SMART" id="SM00392">
    <property type="entry name" value="PROF"/>
    <property type="match status" value="1"/>
</dbReference>
<keyword evidence="5" id="KW-0597">Phosphoprotein</keyword>
<dbReference type="AlphaFoldDB" id="M8AP14"/>
<name>M8AP14_TRIUA</name>
<protein>
    <recommendedName>
        <fullName evidence="9">Profilin</fullName>
    </recommendedName>
</protein>
<evidence type="ECO:0000256" key="2">
    <source>
        <dbReference type="ARBA" id="ARBA00010058"/>
    </source>
</evidence>
<comment type="subcellular location">
    <subcellularLocation>
        <location evidence="1">Cytoplasm</location>
        <location evidence="1">Cytoskeleton</location>
    </subcellularLocation>
</comment>
<dbReference type="FunFam" id="3.30.450.30:FF:000001">
    <property type="entry name" value="Profilin"/>
    <property type="match status" value="1"/>
</dbReference>
<evidence type="ECO:0000256" key="4">
    <source>
        <dbReference type="ARBA" id="ARBA00022490"/>
    </source>
</evidence>
<dbReference type="OMA" id="AFEPKEM"/>
<dbReference type="GO" id="GO:0005938">
    <property type="term" value="C:cell cortex"/>
    <property type="evidence" value="ECO:0007669"/>
    <property type="project" value="TreeGrafter"/>
</dbReference>
<organism evidence="10">
    <name type="scientific">Triticum urartu</name>
    <name type="common">Red wild einkorn</name>
    <name type="synonym">Crithodium urartu</name>
    <dbReference type="NCBI Taxonomy" id="4572"/>
    <lineage>
        <taxon>Eukaryota</taxon>
        <taxon>Viridiplantae</taxon>
        <taxon>Streptophyta</taxon>
        <taxon>Embryophyta</taxon>
        <taxon>Tracheophyta</taxon>
        <taxon>Spermatophyta</taxon>
        <taxon>Magnoliopsida</taxon>
        <taxon>Liliopsida</taxon>
        <taxon>Poales</taxon>
        <taxon>Poaceae</taxon>
        <taxon>BOP clade</taxon>
        <taxon>Pooideae</taxon>
        <taxon>Triticodae</taxon>
        <taxon>Triticeae</taxon>
        <taxon>Triticinae</taxon>
        <taxon>Triticum</taxon>
    </lineage>
</organism>
<dbReference type="CDD" id="cd00148">
    <property type="entry name" value="PROF"/>
    <property type="match status" value="1"/>
</dbReference>
<dbReference type="GO" id="GO:0003785">
    <property type="term" value="F:actin monomer binding"/>
    <property type="evidence" value="ECO:0007669"/>
    <property type="project" value="TreeGrafter"/>
</dbReference>
<gene>
    <name evidence="10" type="ORF">TRIUR3_31988</name>
</gene>
<comment type="subunit">
    <text evidence="3">Occurs in many kinds of cells as a complex with monomeric actin in a 1:1 ratio.</text>
</comment>
<keyword evidence="7 9" id="KW-0009">Actin-binding</keyword>
<dbReference type="STRING" id="4572.M8AP14"/>
<dbReference type="Gene3D" id="3.30.450.30">
    <property type="entry name" value="Dynein light chain 2a, cytoplasmic"/>
    <property type="match status" value="1"/>
</dbReference>
<keyword evidence="6" id="KW-1015">Disulfide bond</keyword>
<dbReference type="GO" id="GO:0005856">
    <property type="term" value="C:cytoskeleton"/>
    <property type="evidence" value="ECO:0007669"/>
    <property type="project" value="UniProtKB-SubCell"/>
</dbReference>
<dbReference type="PRINTS" id="PR00392">
    <property type="entry name" value="PROFILIN"/>
</dbReference>
<dbReference type="PRINTS" id="PR01640">
    <property type="entry name" value="PROFILINPLNT"/>
</dbReference>
<proteinExistence type="inferred from homology"/>
<dbReference type="SUPFAM" id="SSF55770">
    <property type="entry name" value="Profilin (actin-binding protein)"/>
    <property type="match status" value="1"/>
</dbReference>
<dbReference type="PANTHER" id="PTHR11604:SF31">
    <property type="entry name" value="PROFILIN"/>
    <property type="match status" value="1"/>
</dbReference>